<sequence>MAEKKVTTLGQLQALAEKGKLDTLNRIDKLLEIITPLLESAQHTGITVTLPAENWSGRAQTVQDESLLADGNYWYIVCADADCFMAASETGVKADNITVDGQVTFHCEVTPVEDLTIYILRLEVEQSNE</sequence>
<accession>A0A8S5QGM9</accession>
<dbReference type="EMBL" id="BK015651">
    <property type="protein sequence ID" value="DAE18138.1"/>
    <property type="molecule type" value="Genomic_DNA"/>
</dbReference>
<reference evidence="1" key="1">
    <citation type="journal article" date="2021" name="Proc. Natl. Acad. Sci. U.S.A.">
        <title>A Catalog of Tens of Thousands of Viruses from Human Metagenomes Reveals Hidden Associations with Chronic Diseases.</title>
        <authorList>
            <person name="Tisza M.J."/>
            <person name="Buck C.B."/>
        </authorList>
    </citation>
    <scope>NUCLEOTIDE SEQUENCE</scope>
    <source>
        <strain evidence="1">CtEBu1</strain>
    </source>
</reference>
<name>A0A8S5QGM9_9CAUD</name>
<organism evidence="1">
    <name type="scientific">Siphoviridae sp. ctEBu1</name>
    <dbReference type="NCBI Taxonomy" id="2825393"/>
    <lineage>
        <taxon>Viruses</taxon>
        <taxon>Duplodnaviria</taxon>
        <taxon>Heunggongvirae</taxon>
        <taxon>Uroviricota</taxon>
        <taxon>Caudoviricetes</taxon>
    </lineage>
</organism>
<evidence type="ECO:0000313" key="1">
    <source>
        <dbReference type="EMBL" id="DAE18138.1"/>
    </source>
</evidence>
<protein>
    <submittedName>
        <fullName evidence="1">Shiga-like toxin II subunit A-toxin, TOXIN</fullName>
    </submittedName>
</protein>
<proteinExistence type="predicted"/>